<dbReference type="InterPro" id="IPR012334">
    <property type="entry name" value="Pectin_lyas_fold"/>
</dbReference>
<comment type="pathway">
    <text evidence="5">Glycan metabolism; pectin degradation; 2-dehydro-3-deoxy-D-gluconate from pectin: step 1/5.</text>
</comment>
<evidence type="ECO:0000256" key="2">
    <source>
        <dbReference type="ARBA" id="ARBA00022801"/>
    </source>
</evidence>
<organism evidence="7 8">
    <name type="scientific">Pedobacter alpinus</name>
    <dbReference type="NCBI Taxonomy" id="1590643"/>
    <lineage>
        <taxon>Bacteria</taxon>
        <taxon>Pseudomonadati</taxon>
        <taxon>Bacteroidota</taxon>
        <taxon>Sphingobacteriia</taxon>
        <taxon>Sphingobacteriales</taxon>
        <taxon>Sphingobacteriaceae</taxon>
        <taxon>Pedobacter</taxon>
    </lineage>
</organism>
<dbReference type="InterPro" id="IPR011050">
    <property type="entry name" value="Pectin_lyase_fold/virulence"/>
</dbReference>
<keyword evidence="5" id="KW-0732">Signal</keyword>
<dbReference type="InterPro" id="IPR000070">
    <property type="entry name" value="Pectinesterase_cat"/>
</dbReference>
<protein>
    <recommendedName>
        <fullName evidence="5">Pectinesterase</fullName>
        <ecNumber evidence="5">3.1.1.11</ecNumber>
    </recommendedName>
</protein>
<feature type="domain" description="Pectinesterase catalytic" evidence="6">
    <location>
        <begin position="32"/>
        <end position="323"/>
    </location>
</feature>
<dbReference type="PANTHER" id="PTHR31321">
    <property type="entry name" value="ACYL-COA THIOESTER HYDROLASE YBHC-RELATED"/>
    <property type="match status" value="1"/>
</dbReference>
<comment type="catalytic activity">
    <reaction evidence="5">
        <text>[(1-&gt;4)-alpha-D-galacturonosyl methyl ester](n) + n H2O = [(1-&gt;4)-alpha-D-galacturonosyl](n) + n methanol + n H(+)</text>
        <dbReference type="Rhea" id="RHEA:22380"/>
        <dbReference type="Rhea" id="RHEA-COMP:14570"/>
        <dbReference type="Rhea" id="RHEA-COMP:14573"/>
        <dbReference type="ChEBI" id="CHEBI:15377"/>
        <dbReference type="ChEBI" id="CHEBI:15378"/>
        <dbReference type="ChEBI" id="CHEBI:17790"/>
        <dbReference type="ChEBI" id="CHEBI:140522"/>
        <dbReference type="ChEBI" id="CHEBI:140523"/>
        <dbReference type="EC" id="3.1.1.11"/>
    </reaction>
</comment>
<reference evidence="8" key="1">
    <citation type="journal article" date="2019" name="Int. J. Syst. Evol. Microbiol.">
        <title>The Global Catalogue of Microorganisms (GCM) 10K type strain sequencing project: providing services to taxonomists for standard genome sequencing and annotation.</title>
        <authorList>
            <consortium name="The Broad Institute Genomics Platform"/>
            <consortium name="The Broad Institute Genome Sequencing Center for Infectious Disease"/>
            <person name="Wu L."/>
            <person name="Ma J."/>
        </authorList>
    </citation>
    <scope>NUCLEOTIDE SEQUENCE [LARGE SCALE GENOMIC DNA]</scope>
    <source>
        <strain evidence="8">KCTC 42456</strain>
    </source>
</reference>
<comment type="similarity">
    <text evidence="1">Belongs to the pectinesterase family.</text>
</comment>
<dbReference type="EC" id="3.1.1.11" evidence="5"/>
<dbReference type="EMBL" id="JBHULV010000046">
    <property type="protein sequence ID" value="MFD2732730.1"/>
    <property type="molecule type" value="Genomic_DNA"/>
</dbReference>
<dbReference type="SUPFAM" id="SSF51126">
    <property type="entry name" value="Pectin lyase-like"/>
    <property type="match status" value="1"/>
</dbReference>
<evidence type="ECO:0000256" key="3">
    <source>
        <dbReference type="ARBA" id="ARBA00023085"/>
    </source>
</evidence>
<dbReference type="PANTHER" id="PTHR31321:SF57">
    <property type="entry name" value="PECTINESTERASE 53-RELATED"/>
    <property type="match status" value="1"/>
</dbReference>
<sequence>MKKAMIKHAIFYIWLVLLPSISKAQAQIFSYTVAKDGSGDFKTIQEAVNKVRDHSQKTVTINIKNGVYNEKLVIPSWKKNIALVGESKEKTIITNDDFSGKDFPTKDFTGNTKYSTYTSYTVLIQANNCSVANLTIQNTAGKVGQAVALMVEGDKVSIKNCNILGNQDTLYTAKDGKNYFENCYITGTTDFIFGEATAVFQNCTIKSLSNSYVTAASTSANQKYGYVFFNCSLITADGVDKVYLGRPWRPYAKTVFINCDLGKHIVAQGWDPWKGDSMFSDKEKTAFYAEYNSKGIGANPSNRVKWTHQLSKKEAKKYTLKNIFSDWQP</sequence>
<keyword evidence="8" id="KW-1185">Reference proteome</keyword>
<name>A0ABW5TU13_9SPHI</name>
<feature type="active site" evidence="4">
    <location>
        <position position="190"/>
    </location>
</feature>
<dbReference type="Proteomes" id="UP001597546">
    <property type="component" value="Unassembled WGS sequence"/>
</dbReference>
<evidence type="ECO:0000313" key="8">
    <source>
        <dbReference type="Proteomes" id="UP001597546"/>
    </source>
</evidence>
<keyword evidence="2 5" id="KW-0378">Hydrolase</keyword>
<dbReference type="PROSITE" id="PS00503">
    <property type="entry name" value="PECTINESTERASE_2"/>
    <property type="match status" value="1"/>
</dbReference>
<feature type="chain" id="PRO_5044950819" description="Pectinesterase" evidence="5">
    <location>
        <begin position="27"/>
        <end position="329"/>
    </location>
</feature>
<evidence type="ECO:0000313" key="7">
    <source>
        <dbReference type="EMBL" id="MFD2732730.1"/>
    </source>
</evidence>
<evidence type="ECO:0000259" key="6">
    <source>
        <dbReference type="Pfam" id="PF01095"/>
    </source>
</evidence>
<accession>A0ABW5TU13</accession>
<dbReference type="InterPro" id="IPR033131">
    <property type="entry name" value="Pectinesterase_Asp_AS"/>
</dbReference>
<comment type="caution">
    <text evidence="7">The sequence shown here is derived from an EMBL/GenBank/DDBJ whole genome shotgun (WGS) entry which is preliminary data.</text>
</comment>
<feature type="signal peptide" evidence="5">
    <location>
        <begin position="1"/>
        <end position="26"/>
    </location>
</feature>
<evidence type="ECO:0000256" key="4">
    <source>
        <dbReference type="PROSITE-ProRule" id="PRU10040"/>
    </source>
</evidence>
<dbReference type="Pfam" id="PF01095">
    <property type="entry name" value="Pectinesterase"/>
    <property type="match status" value="1"/>
</dbReference>
<keyword evidence="3 5" id="KW-0063">Aspartyl esterase</keyword>
<evidence type="ECO:0000256" key="5">
    <source>
        <dbReference type="RuleBase" id="RU000589"/>
    </source>
</evidence>
<evidence type="ECO:0000256" key="1">
    <source>
        <dbReference type="ARBA" id="ARBA00008891"/>
    </source>
</evidence>
<dbReference type="RefSeq" id="WP_379040323.1">
    <property type="nucleotide sequence ID" value="NZ_JBHSKW010000003.1"/>
</dbReference>
<proteinExistence type="inferred from homology"/>
<dbReference type="Gene3D" id="2.160.20.10">
    <property type="entry name" value="Single-stranded right-handed beta-helix, Pectin lyase-like"/>
    <property type="match status" value="1"/>
</dbReference>
<gene>
    <name evidence="7" type="ORF">ACFSSE_13560</name>
</gene>